<dbReference type="InterPro" id="IPR013563">
    <property type="entry name" value="Oligopep_ABC_C"/>
</dbReference>
<dbReference type="RefSeq" id="WP_345266408.1">
    <property type="nucleotide sequence ID" value="NZ_BAABIM010000002.1"/>
</dbReference>
<dbReference type="Proteomes" id="UP001500621">
    <property type="component" value="Unassembled WGS sequence"/>
</dbReference>
<evidence type="ECO:0000259" key="5">
    <source>
        <dbReference type="PROSITE" id="PS50893"/>
    </source>
</evidence>
<gene>
    <name evidence="6" type="ORF">GCM10023226_25720</name>
</gene>
<keyword evidence="3" id="KW-0547">Nucleotide-binding</keyword>
<dbReference type="SMART" id="SM00382">
    <property type="entry name" value="AAA"/>
    <property type="match status" value="1"/>
</dbReference>
<reference evidence="7" key="1">
    <citation type="journal article" date="2019" name="Int. J. Syst. Evol. Microbiol.">
        <title>The Global Catalogue of Microorganisms (GCM) 10K type strain sequencing project: providing services to taxonomists for standard genome sequencing and annotation.</title>
        <authorList>
            <consortium name="The Broad Institute Genomics Platform"/>
            <consortium name="The Broad Institute Genome Sequencing Center for Infectious Disease"/>
            <person name="Wu L."/>
            <person name="Ma J."/>
        </authorList>
    </citation>
    <scope>NUCLEOTIDE SEQUENCE [LARGE SCALE GENOMIC DNA]</scope>
    <source>
        <strain evidence="7">JCM 18127</strain>
    </source>
</reference>
<dbReference type="EMBL" id="BAABIM010000002">
    <property type="protein sequence ID" value="GAA4686785.1"/>
    <property type="molecule type" value="Genomic_DNA"/>
</dbReference>
<dbReference type="SUPFAM" id="SSF52540">
    <property type="entry name" value="P-loop containing nucleoside triphosphate hydrolases"/>
    <property type="match status" value="1"/>
</dbReference>
<keyword evidence="7" id="KW-1185">Reference proteome</keyword>
<dbReference type="GO" id="GO:0005524">
    <property type="term" value="F:ATP binding"/>
    <property type="evidence" value="ECO:0007669"/>
    <property type="project" value="UniProtKB-KW"/>
</dbReference>
<feature type="domain" description="ABC transporter" evidence="5">
    <location>
        <begin position="5"/>
        <end position="250"/>
    </location>
</feature>
<sequence>MTAHVEARGLVKTFPVRGSRSPVRAVNGVDIVIPRGRTLGLVGESGSGKSTVGRCLLRLLEPTEGTVRHGDHDVLAMRADQLRRHRARSAMVFQDPYESLNPRMRIRSIVEEPLMLHTDLDGRGRRQRAAELMRMVRLEEVHLERFPHELSGGQLQRIGIARALATDPDFLVLDEPTSSLDLSVRAGVLRLLKRLQRELDITFLFISHDLTTVAAMSDDVAVMYLGTVVEQGPASEVLENPQHPYSQALLSAALPVTTGARPVRHVLEGETPSPVDLPPGCPFAPRCPLRRDDCVTGMPAPHAVTEQHLAHCVRVPEGTHILPARAPGDHVPAISGATTR</sequence>
<comment type="caution">
    <text evidence="6">The sequence shown here is derived from an EMBL/GenBank/DDBJ whole genome shotgun (WGS) entry which is preliminary data.</text>
</comment>
<dbReference type="Pfam" id="PF00005">
    <property type="entry name" value="ABC_tran"/>
    <property type="match status" value="1"/>
</dbReference>
<organism evidence="6 7">
    <name type="scientific">Nocardioides nanhaiensis</name>
    <dbReference type="NCBI Taxonomy" id="1476871"/>
    <lineage>
        <taxon>Bacteria</taxon>
        <taxon>Bacillati</taxon>
        <taxon>Actinomycetota</taxon>
        <taxon>Actinomycetes</taxon>
        <taxon>Propionibacteriales</taxon>
        <taxon>Nocardioidaceae</taxon>
        <taxon>Nocardioides</taxon>
    </lineage>
</organism>
<dbReference type="InterPro" id="IPR050319">
    <property type="entry name" value="ABC_transp_ATP-bind"/>
</dbReference>
<dbReference type="CDD" id="cd03257">
    <property type="entry name" value="ABC_NikE_OppD_transporters"/>
    <property type="match status" value="1"/>
</dbReference>
<evidence type="ECO:0000313" key="7">
    <source>
        <dbReference type="Proteomes" id="UP001500621"/>
    </source>
</evidence>
<protein>
    <submittedName>
        <fullName evidence="6">Dipeptide ABC transporter ATP-binding protein</fullName>
    </submittedName>
</protein>
<proteinExistence type="inferred from homology"/>
<name>A0ABP8WCT2_9ACTN</name>
<dbReference type="PROSITE" id="PS50893">
    <property type="entry name" value="ABC_TRANSPORTER_2"/>
    <property type="match status" value="1"/>
</dbReference>
<dbReference type="PANTHER" id="PTHR43776:SF7">
    <property type="entry name" value="D,D-DIPEPTIDE TRANSPORT ATP-BINDING PROTEIN DDPF-RELATED"/>
    <property type="match status" value="1"/>
</dbReference>
<dbReference type="InterPro" id="IPR017871">
    <property type="entry name" value="ABC_transporter-like_CS"/>
</dbReference>
<comment type="similarity">
    <text evidence="1">Belongs to the ABC transporter superfamily.</text>
</comment>
<evidence type="ECO:0000313" key="6">
    <source>
        <dbReference type="EMBL" id="GAA4686785.1"/>
    </source>
</evidence>
<evidence type="ECO:0000256" key="4">
    <source>
        <dbReference type="ARBA" id="ARBA00022840"/>
    </source>
</evidence>
<dbReference type="Gene3D" id="3.40.50.300">
    <property type="entry name" value="P-loop containing nucleotide triphosphate hydrolases"/>
    <property type="match status" value="1"/>
</dbReference>
<accession>A0ABP8WCT2</accession>
<dbReference type="PROSITE" id="PS00211">
    <property type="entry name" value="ABC_TRANSPORTER_1"/>
    <property type="match status" value="1"/>
</dbReference>
<dbReference type="InterPro" id="IPR003439">
    <property type="entry name" value="ABC_transporter-like_ATP-bd"/>
</dbReference>
<dbReference type="InterPro" id="IPR027417">
    <property type="entry name" value="P-loop_NTPase"/>
</dbReference>
<evidence type="ECO:0000256" key="3">
    <source>
        <dbReference type="ARBA" id="ARBA00022741"/>
    </source>
</evidence>
<keyword evidence="4 6" id="KW-0067">ATP-binding</keyword>
<dbReference type="InterPro" id="IPR003593">
    <property type="entry name" value="AAA+_ATPase"/>
</dbReference>
<dbReference type="NCBIfam" id="TIGR01727">
    <property type="entry name" value="oligo_HPY"/>
    <property type="match status" value="1"/>
</dbReference>
<evidence type="ECO:0000256" key="2">
    <source>
        <dbReference type="ARBA" id="ARBA00022448"/>
    </source>
</evidence>
<dbReference type="Pfam" id="PF08352">
    <property type="entry name" value="oligo_HPY"/>
    <property type="match status" value="1"/>
</dbReference>
<keyword evidence="2" id="KW-0813">Transport</keyword>
<dbReference type="PANTHER" id="PTHR43776">
    <property type="entry name" value="TRANSPORT ATP-BINDING PROTEIN"/>
    <property type="match status" value="1"/>
</dbReference>
<evidence type="ECO:0000256" key="1">
    <source>
        <dbReference type="ARBA" id="ARBA00005417"/>
    </source>
</evidence>